<dbReference type="InterPro" id="IPR036568">
    <property type="entry name" value="GGCT-like_sf"/>
</dbReference>
<dbReference type="SUPFAM" id="SSF110857">
    <property type="entry name" value="Gamma-glutamyl cyclotransferase-like"/>
    <property type="match status" value="1"/>
</dbReference>
<dbReference type="EMBL" id="SMBU01000012">
    <property type="protein sequence ID" value="TCU97042.1"/>
    <property type="molecule type" value="Genomic_DNA"/>
</dbReference>
<evidence type="ECO:0000259" key="1">
    <source>
        <dbReference type="Pfam" id="PF06094"/>
    </source>
</evidence>
<proteinExistence type="predicted"/>
<evidence type="ECO:0000313" key="2">
    <source>
        <dbReference type="EMBL" id="TCU97042.1"/>
    </source>
</evidence>
<keyword evidence="2" id="KW-0808">Transferase</keyword>
<sequence length="83" mass="9058">MVSGCLYRDVDADALARLDAFEGREYERVRVEVMLDGGGAVAAWVYRFRPEFAARLLPGDWDPTPSHAKAMHASVPATSASTC</sequence>
<evidence type="ECO:0000313" key="3">
    <source>
        <dbReference type="Proteomes" id="UP000295110"/>
    </source>
</evidence>
<comment type="caution">
    <text evidence="2">The sequence shown here is derived from an EMBL/GenBank/DDBJ whole genome shotgun (WGS) entry which is preliminary data.</text>
</comment>
<dbReference type="Gene3D" id="3.10.490.10">
    <property type="entry name" value="Gamma-glutamyl cyclotransferase-like"/>
    <property type="match status" value="1"/>
</dbReference>
<name>A0A4R3V0N5_ROSSA</name>
<dbReference type="InterPro" id="IPR013024">
    <property type="entry name" value="GGCT-like"/>
</dbReference>
<reference evidence="2 3" key="1">
    <citation type="submission" date="2019-03" db="EMBL/GenBank/DDBJ databases">
        <title>Genomic Encyclopedia of Type Strains, Phase IV (KMG-IV): sequencing the most valuable type-strain genomes for metagenomic binning, comparative biology and taxonomic classification.</title>
        <authorList>
            <person name="Goeker M."/>
        </authorList>
    </citation>
    <scope>NUCLEOTIDE SEQUENCE [LARGE SCALE GENOMIC DNA]</scope>
    <source>
        <strain evidence="2 3">DSM 654</strain>
    </source>
</reference>
<dbReference type="Proteomes" id="UP000295110">
    <property type="component" value="Unassembled WGS sequence"/>
</dbReference>
<accession>A0A4R3V0N5</accession>
<dbReference type="GO" id="GO:0016740">
    <property type="term" value="F:transferase activity"/>
    <property type="evidence" value="ECO:0007669"/>
    <property type="project" value="UniProtKB-KW"/>
</dbReference>
<dbReference type="Pfam" id="PF06094">
    <property type="entry name" value="GGACT"/>
    <property type="match status" value="1"/>
</dbReference>
<dbReference type="InterPro" id="IPR009288">
    <property type="entry name" value="AIG2-like_dom"/>
</dbReference>
<gene>
    <name evidence="2" type="ORF">EV671_101253</name>
</gene>
<dbReference type="AlphaFoldDB" id="A0A4R3V0N5"/>
<protein>
    <submittedName>
        <fullName evidence="2">Gamma-glutamyl AIG2-like cyclotransferase</fullName>
    </submittedName>
</protein>
<feature type="domain" description="Gamma-glutamylcyclotransferase AIG2-like" evidence="1">
    <location>
        <begin position="2"/>
        <end position="62"/>
    </location>
</feature>
<dbReference type="CDD" id="cd06661">
    <property type="entry name" value="GGCT_like"/>
    <property type="match status" value="1"/>
</dbReference>
<organism evidence="2 3">
    <name type="scientific">Roseateles saccharophilus</name>
    <name type="common">Pseudomonas saccharophila</name>
    <dbReference type="NCBI Taxonomy" id="304"/>
    <lineage>
        <taxon>Bacteria</taxon>
        <taxon>Pseudomonadati</taxon>
        <taxon>Pseudomonadota</taxon>
        <taxon>Betaproteobacteria</taxon>
        <taxon>Burkholderiales</taxon>
        <taxon>Sphaerotilaceae</taxon>
        <taxon>Roseateles</taxon>
    </lineage>
</organism>
<keyword evidence="3" id="KW-1185">Reference proteome</keyword>